<keyword evidence="1" id="KW-0472">Membrane</keyword>
<gene>
    <name evidence="2" type="ORF">ENR23_04440</name>
</gene>
<keyword evidence="1" id="KW-0812">Transmembrane</keyword>
<comment type="caution">
    <text evidence="2">The sequence shown here is derived from an EMBL/GenBank/DDBJ whole genome shotgun (WGS) entry which is preliminary data.</text>
</comment>
<evidence type="ECO:0000313" key="2">
    <source>
        <dbReference type="EMBL" id="HGZ42668.1"/>
    </source>
</evidence>
<protein>
    <submittedName>
        <fullName evidence="2">Uncharacterized protein</fullName>
    </submittedName>
</protein>
<name>A0A832MM93_UNCEI</name>
<reference evidence="2" key="1">
    <citation type="journal article" date="2020" name="mSystems">
        <title>Genome- and Community-Level Interaction Insights into Carbon Utilization and Element Cycling Functions of Hydrothermarchaeota in Hydrothermal Sediment.</title>
        <authorList>
            <person name="Zhou Z."/>
            <person name="Liu Y."/>
            <person name="Xu W."/>
            <person name="Pan J."/>
            <person name="Luo Z.H."/>
            <person name="Li M."/>
        </authorList>
    </citation>
    <scope>NUCLEOTIDE SEQUENCE [LARGE SCALE GENOMIC DNA]</scope>
    <source>
        <strain evidence="2">SpSt-381</strain>
    </source>
</reference>
<keyword evidence="1" id="KW-1133">Transmembrane helix</keyword>
<organism evidence="2">
    <name type="scientific">Eiseniibacteriota bacterium</name>
    <dbReference type="NCBI Taxonomy" id="2212470"/>
    <lineage>
        <taxon>Bacteria</taxon>
        <taxon>Candidatus Eiseniibacteriota</taxon>
    </lineage>
</organism>
<proteinExistence type="predicted"/>
<dbReference type="EMBL" id="DSQF01000008">
    <property type="protein sequence ID" value="HGZ42668.1"/>
    <property type="molecule type" value="Genomic_DNA"/>
</dbReference>
<evidence type="ECO:0000256" key="1">
    <source>
        <dbReference type="SAM" id="Phobius"/>
    </source>
</evidence>
<feature type="transmembrane region" description="Helical" evidence="1">
    <location>
        <begin position="203"/>
        <end position="221"/>
    </location>
</feature>
<dbReference type="AlphaFoldDB" id="A0A832MM93"/>
<sequence length="230" mass="25619">MLLPGDLRIHDEAIVDGAGGALARRTVTVVGATSVEQRLDRFAERLLRPGERDSLRRRAGALRRALCRAITSGRDGWTSCRWRDSALVVERRYAAGRSPFSSGGAGQVSFALHHFLAQPTTRPEFPLIGLGPVMRDDPEHRAFIADLVAHGHQHTLTVRMPGRIWWRWGERVADGGHAATVDLPAPWPETRESFIISDSDPLHAPWFIALAPGLVVAWGLWRLRALRRTR</sequence>
<accession>A0A832MM93</accession>